<dbReference type="AlphaFoldDB" id="A0A2V5L1V1"/>
<evidence type="ECO:0000313" key="2">
    <source>
        <dbReference type="Proteomes" id="UP000247832"/>
    </source>
</evidence>
<accession>A0A2V5L1V1</accession>
<reference evidence="1 2" key="1">
    <citation type="submission" date="2018-05" db="EMBL/GenBank/DDBJ databases">
        <title>Genetic diversity of glacier-inhabiting Cryobacterium bacteria in China and description of Cryobacterium mengkeensis sp. nov. and Arthrobacter glacialis sp. nov.</title>
        <authorList>
            <person name="Liu Q."/>
            <person name="Xin Y.-H."/>
        </authorList>
    </citation>
    <scope>NUCLEOTIDE SEQUENCE [LARGE SCALE GENOMIC DNA]</scope>
    <source>
        <strain evidence="1 2">LI2</strain>
    </source>
</reference>
<name>A0A2V5L1V1_9MICC</name>
<comment type="caution">
    <text evidence="1">The sequence shown here is derived from an EMBL/GenBank/DDBJ whole genome shotgun (WGS) entry which is preliminary data.</text>
</comment>
<organism evidence="1 2">
    <name type="scientific">Arthrobacter livingstonensis</name>
    <dbReference type="NCBI Taxonomy" id="670078"/>
    <lineage>
        <taxon>Bacteria</taxon>
        <taxon>Bacillati</taxon>
        <taxon>Actinomycetota</taxon>
        <taxon>Actinomycetes</taxon>
        <taxon>Micrococcales</taxon>
        <taxon>Micrococcaceae</taxon>
        <taxon>Arthrobacter</taxon>
    </lineage>
</organism>
<evidence type="ECO:0000313" key="1">
    <source>
        <dbReference type="EMBL" id="PYI64452.1"/>
    </source>
</evidence>
<dbReference type="EMBL" id="QJVD01000051">
    <property type="protein sequence ID" value="PYI64452.1"/>
    <property type="molecule type" value="Genomic_DNA"/>
</dbReference>
<dbReference type="Proteomes" id="UP000247832">
    <property type="component" value="Unassembled WGS sequence"/>
</dbReference>
<protein>
    <submittedName>
        <fullName evidence="1">Uncharacterized protein</fullName>
    </submittedName>
</protein>
<proteinExistence type="predicted"/>
<keyword evidence="2" id="KW-1185">Reference proteome</keyword>
<sequence>MDQRDSSNIDPKLLKAVEESHSDQIWCGVCKTDEFVLVERARWRRRHGEGTWDVDYFCSKCDSFYGHVVRDAEVTPAIMAALAVVRDEVAVSPDQIVTVMHCRP</sequence>
<gene>
    <name evidence="1" type="ORF">CVV68_21955</name>
</gene>